<name>A0A6V7W2E7_MELEN</name>
<evidence type="ECO:0000256" key="4">
    <source>
        <dbReference type="SAM" id="Phobius"/>
    </source>
</evidence>
<sequence>MNEWFHCNKCFLVGTNDSQFWFTSCGHIICAECKKNGNLLLGQKGICVVCSKQETSIMMVNKNMKPDLIHLFRPPKDLLLEFTSKIKTTVEFQNAHRQRFFKHIREKYNKAAKIAKAAHMEITKRVEREKNLLAERNQVRMELDSTKDYVRQLEKVLADRDQEIHRLKRKSPSFVKRTSPHLKGRAGFPSLNGNTPLSRVSFFGCTTSTPNDFANIAAGCLDNRRRNNVGEMLELLGNLIFCHSKERWKRLWLEGLLLFQTLLHFWVYLLTRDDHQLIHQSFFKCLIVNKEYTKMMEILDGLCAHLMFTKKMFRFYLQIFFLLIRSVIFLLFLNIALIIYLI</sequence>
<evidence type="ECO:0000256" key="1">
    <source>
        <dbReference type="ARBA" id="ARBA00022771"/>
    </source>
</evidence>
<proteinExistence type="predicted"/>
<evidence type="ECO:0000259" key="5">
    <source>
        <dbReference type="Pfam" id="PF14634"/>
    </source>
</evidence>
<evidence type="ECO:0000313" key="6">
    <source>
        <dbReference type="EMBL" id="CAD2181182.1"/>
    </source>
</evidence>
<dbReference type="GO" id="GO:0007129">
    <property type="term" value="P:homologous chromosome pairing at meiosis"/>
    <property type="evidence" value="ECO:0007669"/>
    <property type="project" value="TreeGrafter"/>
</dbReference>
<keyword evidence="4" id="KW-1133">Transmembrane helix</keyword>
<reference evidence="6 7" key="1">
    <citation type="submission" date="2020-08" db="EMBL/GenBank/DDBJ databases">
        <authorList>
            <person name="Koutsovoulos G."/>
            <person name="Danchin GJ E."/>
        </authorList>
    </citation>
    <scope>NUCLEOTIDE SEQUENCE [LARGE SCALE GENOMIC DNA]</scope>
</reference>
<dbReference type="InterPro" id="IPR001841">
    <property type="entry name" value="Znf_RING"/>
</dbReference>
<gene>
    <name evidence="6" type="ORF">MENT_LOCUS33312</name>
</gene>
<dbReference type="PANTHER" id="PTHR22663">
    <property type="entry name" value="RING FINGER PROTEIN NARYA-RELATED"/>
    <property type="match status" value="1"/>
</dbReference>
<protein>
    <recommendedName>
        <fullName evidence="5">RING-type domain-containing protein</fullName>
    </recommendedName>
</protein>
<keyword evidence="1" id="KW-0479">Metal-binding</keyword>
<dbReference type="Pfam" id="PF14634">
    <property type="entry name" value="zf-RING_5"/>
    <property type="match status" value="1"/>
</dbReference>
<keyword evidence="3" id="KW-0469">Meiosis</keyword>
<feature type="domain" description="RING-type" evidence="5">
    <location>
        <begin position="6"/>
        <end position="52"/>
    </location>
</feature>
<evidence type="ECO:0000256" key="2">
    <source>
        <dbReference type="ARBA" id="ARBA00022833"/>
    </source>
</evidence>
<dbReference type="PANTHER" id="PTHR22663:SF17">
    <property type="entry name" value="RING FINGER PROTEIN NARYA-RELATED"/>
    <property type="match status" value="1"/>
</dbReference>
<keyword evidence="2" id="KW-0862">Zinc</keyword>
<evidence type="ECO:0000313" key="7">
    <source>
        <dbReference type="Proteomes" id="UP000580250"/>
    </source>
</evidence>
<keyword evidence="4" id="KW-0812">Transmembrane</keyword>
<keyword evidence="1" id="KW-0863">Zinc-finger</keyword>
<comment type="caution">
    <text evidence="6">The sequence shown here is derived from an EMBL/GenBank/DDBJ whole genome shotgun (WGS) entry which is preliminary data.</text>
</comment>
<accession>A0A6V7W2E7</accession>
<organism evidence="6 7">
    <name type="scientific">Meloidogyne enterolobii</name>
    <name type="common">Root-knot nematode worm</name>
    <name type="synonym">Meloidogyne mayaguensis</name>
    <dbReference type="NCBI Taxonomy" id="390850"/>
    <lineage>
        <taxon>Eukaryota</taxon>
        <taxon>Metazoa</taxon>
        <taxon>Ecdysozoa</taxon>
        <taxon>Nematoda</taxon>
        <taxon>Chromadorea</taxon>
        <taxon>Rhabditida</taxon>
        <taxon>Tylenchina</taxon>
        <taxon>Tylenchomorpha</taxon>
        <taxon>Tylenchoidea</taxon>
        <taxon>Meloidogynidae</taxon>
        <taxon>Meloidogyninae</taxon>
        <taxon>Meloidogyne</taxon>
    </lineage>
</organism>
<dbReference type="GO" id="GO:0019789">
    <property type="term" value="F:SUMO transferase activity"/>
    <property type="evidence" value="ECO:0007669"/>
    <property type="project" value="InterPro"/>
</dbReference>
<dbReference type="InterPro" id="IPR042123">
    <property type="entry name" value="Zip3/RNF212-like"/>
</dbReference>
<evidence type="ECO:0000256" key="3">
    <source>
        <dbReference type="ARBA" id="ARBA00023254"/>
    </source>
</evidence>
<keyword evidence="4" id="KW-0472">Membrane</keyword>
<feature type="transmembrane region" description="Helical" evidence="4">
    <location>
        <begin position="315"/>
        <end position="341"/>
    </location>
</feature>
<dbReference type="GO" id="GO:0000795">
    <property type="term" value="C:synaptonemal complex"/>
    <property type="evidence" value="ECO:0007669"/>
    <property type="project" value="InterPro"/>
</dbReference>
<dbReference type="Proteomes" id="UP000580250">
    <property type="component" value="Unassembled WGS sequence"/>
</dbReference>
<feature type="transmembrane region" description="Helical" evidence="4">
    <location>
        <begin position="251"/>
        <end position="271"/>
    </location>
</feature>
<dbReference type="EMBL" id="CAJEWN010000393">
    <property type="protein sequence ID" value="CAD2181182.1"/>
    <property type="molecule type" value="Genomic_DNA"/>
</dbReference>
<dbReference type="OrthoDB" id="5817957at2759"/>
<dbReference type="GO" id="GO:0007131">
    <property type="term" value="P:reciprocal meiotic recombination"/>
    <property type="evidence" value="ECO:0007669"/>
    <property type="project" value="InterPro"/>
</dbReference>
<dbReference type="GO" id="GO:0016925">
    <property type="term" value="P:protein sumoylation"/>
    <property type="evidence" value="ECO:0007669"/>
    <property type="project" value="TreeGrafter"/>
</dbReference>
<dbReference type="GO" id="GO:0008270">
    <property type="term" value="F:zinc ion binding"/>
    <property type="evidence" value="ECO:0007669"/>
    <property type="project" value="UniProtKB-KW"/>
</dbReference>
<dbReference type="AlphaFoldDB" id="A0A6V7W2E7"/>